<comment type="caution">
    <text evidence="1">The sequence shown here is derived from an EMBL/GenBank/DDBJ whole genome shotgun (WGS) entry which is preliminary data.</text>
</comment>
<organism evidence="1">
    <name type="scientific">Fusarium oxysporum (strain Fo5176)</name>
    <name type="common">Fusarium vascular wilt</name>
    <dbReference type="NCBI Taxonomy" id="660025"/>
    <lineage>
        <taxon>Eukaryota</taxon>
        <taxon>Fungi</taxon>
        <taxon>Dikarya</taxon>
        <taxon>Ascomycota</taxon>
        <taxon>Pezizomycotina</taxon>
        <taxon>Sordariomycetes</taxon>
        <taxon>Hypocreomycetidae</taxon>
        <taxon>Hypocreales</taxon>
        <taxon>Nectriaceae</taxon>
        <taxon>Fusarium</taxon>
        <taxon>Fusarium oxysporum species complex</taxon>
    </lineage>
</organism>
<evidence type="ECO:0000313" key="1">
    <source>
        <dbReference type="EMBL" id="EGU88238.1"/>
    </source>
</evidence>
<sequence length="223" mass="26126">MHREDEEAFEQEAKARLIQDGDDKWEASKWLGRTGWPRHLEGIDQGELKALMRAIGDDEPELQQMWRVFNTVLDEAYAATERCYPGTAELFEIARKEVSSETPTMPFQGKMEVNAWTKYKDKWRILLCIWVRVEFWDEEDRPKYRMTIGQRKAFELFSRAIHETITGADVVGRWTEDRVRRSCLDMVIEFLDHRFRNGDHYRSIIISALAIMGLADGGGDMDM</sequence>
<dbReference type="EMBL" id="AFQF01000446">
    <property type="protein sequence ID" value="EGU88238.1"/>
    <property type="molecule type" value="Genomic_DNA"/>
</dbReference>
<dbReference type="AlphaFoldDB" id="F9F4B9"/>
<gene>
    <name evidence="1" type="ORF">FOXB_01244</name>
</gene>
<feature type="non-terminal residue" evidence="1">
    <location>
        <position position="223"/>
    </location>
</feature>
<accession>F9F4B9</accession>
<proteinExistence type="predicted"/>
<dbReference type="STRING" id="660025.F9F4B9"/>
<name>F9F4B9_FUSOF</name>
<protein>
    <submittedName>
        <fullName evidence="1">Uncharacterized protein</fullName>
    </submittedName>
</protein>
<reference evidence="1" key="1">
    <citation type="journal article" date="2012" name="Mol. Plant Microbe Interact.">
        <title>A highly conserved effector in Fusarium oxysporum is required for full virulence on Arabidopsis.</title>
        <authorList>
            <person name="Thatcher L.F."/>
            <person name="Gardiner D.M."/>
            <person name="Kazan K."/>
            <person name="Manners J."/>
        </authorList>
    </citation>
    <scope>NUCLEOTIDE SEQUENCE [LARGE SCALE GENOMIC DNA]</scope>
    <source>
        <strain evidence="1">Fo5176</strain>
    </source>
</reference>